<proteinExistence type="predicted"/>
<dbReference type="Proteomes" id="UP000001997">
    <property type="component" value="Unassembled WGS sequence"/>
</dbReference>
<evidence type="ECO:0000313" key="2">
    <source>
        <dbReference type="Proteomes" id="UP000001997"/>
    </source>
</evidence>
<accession>A5DGE4</accession>
<dbReference type="Pfam" id="PF04628">
    <property type="entry name" value="Sedlin_N"/>
    <property type="match status" value="1"/>
</dbReference>
<dbReference type="InterPro" id="IPR011012">
    <property type="entry name" value="Longin-like_dom_sf"/>
</dbReference>
<dbReference type="OrthoDB" id="18320at2759"/>
<dbReference type="KEGG" id="pgu:PGUG_02345"/>
<reference evidence="1 2" key="1">
    <citation type="journal article" date="2009" name="Nature">
        <title>Evolution of pathogenicity and sexual reproduction in eight Candida genomes.</title>
        <authorList>
            <person name="Butler G."/>
            <person name="Rasmussen M.D."/>
            <person name="Lin M.F."/>
            <person name="Santos M.A."/>
            <person name="Sakthikumar S."/>
            <person name="Munro C.A."/>
            <person name="Rheinbay E."/>
            <person name="Grabherr M."/>
            <person name="Forche A."/>
            <person name="Reedy J.L."/>
            <person name="Agrafioti I."/>
            <person name="Arnaud M.B."/>
            <person name="Bates S."/>
            <person name="Brown A.J."/>
            <person name="Brunke S."/>
            <person name="Costanzo M.C."/>
            <person name="Fitzpatrick D.A."/>
            <person name="de Groot P.W."/>
            <person name="Harris D."/>
            <person name="Hoyer L.L."/>
            <person name="Hube B."/>
            <person name="Klis F.M."/>
            <person name="Kodira C."/>
            <person name="Lennard N."/>
            <person name="Logue M.E."/>
            <person name="Martin R."/>
            <person name="Neiman A.M."/>
            <person name="Nikolaou E."/>
            <person name="Quail M.A."/>
            <person name="Quinn J."/>
            <person name="Santos M.C."/>
            <person name="Schmitzberger F.F."/>
            <person name="Sherlock G."/>
            <person name="Shah P."/>
            <person name="Silverstein K.A."/>
            <person name="Skrzypek M.S."/>
            <person name="Soll D."/>
            <person name="Staggs R."/>
            <person name="Stansfield I."/>
            <person name="Stumpf M.P."/>
            <person name="Sudbery P.E."/>
            <person name="Srikantha T."/>
            <person name="Zeng Q."/>
            <person name="Berman J."/>
            <person name="Berriman M."/>
            <person name="Heitman J."/>
            <person name="Gow N.A."/>
            <person name="Lorenz M.C."/>
            <person name="Birren B.W."/>
            <person name="Kellis M."/>
            <person name="Cuomo C.A."/>
        </authorList>
    </citation>
    <scope>NUCLEOTIDE SEQUENCE [LARGE SCALE GENOMIC DNA]</scope>
    <source>
        <strain evidence="2">ATCC 6260 / CBS 566 / DSM 6381 / JCM 1539 / NBRC 10279 / NRRL Y-324</strain>
    </source>
</reference>
<name>A5DGE4_PICGU</name>
<evidence type="ECO:0008006" key="3">
    <source>
        <dbReference type="Google" id="ProtNLM"/>
    </source>
</evidence>
<keyword evidence="2" id="KW-1185">Reference proteome</keyword>
<sequence>MRSRACRICFVSLVSRDDSPLYIQAFDLPKNVTGEDTVNANRFLKYNFLSHMALDIFASPMTLSLHEQQQQEQRSAELDLGGATLLFVQDDVTVYGNETSTGLKIIVGTTTETVEEEGETVKQSFNDLFFLAFYDVIFA</sequence>
<organism evidence="1 2">
    <name type="scientific">Meyerozyma guilliermondii (strain ATCC 6260 / CBS 566 / DSM 6381 / JCM 1539 / NBRC 10279 / NRRL Y-324)</name>
    <name type="common">Yeast</name>
    <name type="synonym">Candida guilliermondii</name>
    <dbReference type="NCBI Taxonomy" id="294746"/>
    <lineage>
        <taxon>Eukaryota</taxon>
        <taxon>Fungi</taxon>
        <taxon>Dikarya</taxon>
        <taxon>Ascomycota</taxon>
        <taxon>Saccharomycotina</taxon>
        <taxon>Pichiomycetes</taxon>
        <taxon>Debaryomycetaceae</taxon>
        <taxon>Meyerozyma</taxon>
    </lineage>
</organism>
<dbReference type="InterPro" id="IPR006722">
    <property type="entry name" value="Sedlin"/>
</dbReference>
<dbReference type="AlphaFoldDB" id="A5DGE4"/>
<dbReference type="STRING" id="294746.A5DGE4"/>
<dbReference type="HOGENOM" id="CLU_1845825_0_0_1"/>
<dbReference type="GO" id="GO:0005737">
    <property type="term" value="C:cytoplasm"/>
    <property type="evidence" value="ECO:0007669"/>
    <property type="project" value="GOC"/>
</dbReference>
<dbReference type="InParanoid" id="A5DGE4"/>
<dbReference type="EMBL" id="CH408157">
    <property type="protein sequence ID" value="EDK38247.2"/>
    <property type="molecule type" value="Genomic_DNA"/>
</dbReference>
<dbReference type="Gene3D" id="3.30.450.70">
    <property type="match status" value="1"/>
</dbReference>
<dbReference type="GO" id="GO:0006888">
    <property type="term" value="P:endoplasmic reticulum to Golgi vesicle-mediated transport"/>
    <property type="evidence" value="ECO:0007669"/>
    <property type="project" value="InterPro"/>
</dbReference>
<dbReference type="GeneID" id="5126850"/>
<evidence type="ECO:0000313" key="1">
    <source>
        <dbReference type="EMBL" id="EDK38247.2"/>
    </source>
</evidence>
<dbReference type="RefSeq" id="XP_001484616.2">
    <property type="nucleotide sequence ID" value="XM_001484566.1"/>
</dbReference>
<protein>
    <recommendedName>
        <fullName evidence="3">Trafficking protein particle complex subunit</fullName>
    </recommendedName>
</protein>
<gene>
    <name evidence="1" type="ORF">PGUG_02345</name>
</gene>
<dbReference type="VEuPathDB" id="FungiDB:PGUG_02345"/>
<dbReference type="eggNOG" id="ENOG502SG8J">
    <property type="taxonomic scope" value="Eukaryota"/>
</dbReference>
<dbReference type="SUPFAM" id="SSF64356">
    <property type="entry name" value="SNARE-like"/>
    <property type="match status" value="1"/>
</dbReference>
<dbReference type="FunCoup" id="A5DGE4">
    <property type="interactions" value="24"/>
</dbReference>